<dbReference type="RefSeq" id="WP_208174060.1">
    <property type="nucleotide sequence ID" value="NZ_JAGETZ010000002.1"/>
</dbReference>
<keyword evidence="3" id="KW-1185">Reference proteome</keyword>
<feature type="transmembrane region" description="Helical" evidence="1">
    <location>
        <begin position="179"/>
        <end position="195"/>
    </location>
</feature>
<feature type="transmembrane region" description="Helical" evidence="1">
    <location>
        <begin position="92"/>
        <end position="114"/>
    </location>
</feature>
<dbReference type="EMBL" id="JAGETZ010000002">
    <property type="protein sequence ID" value="MBO2008495.1"/>
    <property type="molecule type" value="Genomic_DNA"/>
</dbReference>
<protein>
    <recommendedName>
        <fullName evidence="4">Glycosyltransferase RgtA/B/C/D-like domain-containing protein</fullName>
    </recommendedName>
</protein>
<gene>
    <name evidence="2" type="ORF">J4E00_05475</name>
</gene>
<feature type="transmembrane region" description="Helical" evidence="1">
    <location>
        <begin position="18"/>
        <end position="37"/>
    </location>
</feature>
<feature type="transmembrane region" description="Helical" evidence="1">
    <location>
        <begin position="223"/>
        <end position="242"/>
    </location>
</feature>
<organism evidence="2 3">
    <name type="scientific">Hymenobacter negativus</name>
    <dbReference type="NCBI Taxonomy" id="2795026"/>
    <lineage>
        <taxon>Bacteria</taxon>
        <taxon>Pseudomonadati</taxon>
        <taxon>Bacteroidota</taxon>
        <taxon>Cytophagia</taxon>
        <taxon>Cytophagales</taxon>
        <taxon>Hymenobacteraceae</taxon>
        <taxon>Hymenobacter</taxon>
    </lineage>
</organism>
<feature type="transmembrane region" description="Helical" evidence="1">
    <location>
        <begin position="121"/>
        <end position="138"/>
    </location>
</feature>
<evidence type="ECO:0000256" key="1">
    <source>
        <dbReference type="SAM" id="Phobius"/>
    </source>
</evidence>
<comment type="caution">
    <text evidence="2">The sequence shown here is derived from an EMBL/GenBank/DDBJ whole genome shotgun (WGS) entry which is preliminary data.</text>
</comment>
<evidence type="ECO:0000313" key="2">
    <source>
        <dbReference type="EMBL" id="MBO2008495.1"/>
    </source>
</evidence>
<feature type="transmembrane region" description="Helical" evidence="1">
    <location>
        <begin position="384"/>
        <end position="402"/>
    </location>
</feature>
<dbReference type="Proteomes" id="UP000664369">
    <property type="component" value="Unassembled WGS sequence"/>
</dbReference>
<keyword evidence="1" id="KW-0472">Membrane</keyword>
<name>A0ABS3QB55_9BACT</name>
<dbReference type="InterPro" id="IPR045691">
    <property type="entry name" value="DUF6056"/>
</dbReference>
<proteinExistence type="predicted"/>
<feature type="transmembrane region" description="Helical" evidence="1">
    <location>
        <begin position="302"/>
        <end position="327"/>
    </location>
</feature>
<feature type="transmembrane region" description="Helical" evidence="1">
    <location>
        <begin position="262"/>
        <end position="290"/>
    </location>
</feature>
<evidence type="ECO:0008006" key="4">
    <source>
        <dbReference type="Google" id="ProtNLM"/>
    </source>
</evidence>
<keyword evidence="1" id="KW-1133">Transmembrane helix</keyword>
<dbReference type="Pfam" id="PF19528">
    <property type="entry name" value="DUF6056"/>
    <property type="match status" value="1"/>
</dbReference>
<evidence type="ECO:0000313" key="3">
    <source>
        <dbReference type="Proteomes" id="UP000664369"/>
    </source>
</evidence>
<feature type="transmembrane region" description="Helical" evidence="1">
    <location>
        <begin position="150"/>
        <end position="172"/>
    </location>
</feature>
<sequence length="494" mass="54929">MSSSTSLVTRFFQRHQNLLTTISVVLVALPFVALSYYNHPSLDDFLDAVTVQRLGFWESQKYFYLNHTGRYATTVLLALVNPLLYGHMEGHWWIVALGFILGTFFTFRLCITLLPGVSGRAAWLGASILLAMWLAYAPGQAEGLYWFTGAYTYVVTGWLLLLWLVCLGHYAIARQAKRSTAGWLICLVILTVAIAGSTEPVALPFLLILLAYGMLSWWHNRSWVLLLMAGLTAVGCIVSFSAPGNFVRMQSMDESFGLIKALAYSLFTTAYLLLTWIGNPVLLALSALILPVLYRAAQQREHLLVAVLARFPAGWLTIGLGLLLAAANCPAYYASGTGLPLRARTTLYMLFLVAWFGVLLAWCCRQIRQGQPSGLLQELATGRLAPLWVSLLVLFFFADYNVQTRRHLLGFGSNNVLRAYQQWLDGEAARYDAELRTRYQTMKTGGPVVVIHPLRNKPELLFSFGVADVGSREALNGYGQYFGVPRIVVAKDSL</sequence>
<feature type="transmembrane region" description="Helical" evidence="1">
    <location>
        <begin position="201"/>
        <end position="218"/>
    </location>
</feature>
<keyword evidence="1" id="KW-0812">Transmembrane</keyword>
<reference evidence="2 3" key="1">
    <citation type="submission" date="2021-03" db="EMBL/GenBank/DDBJ databases">
        <authorList>
            <person name="Kim M.K."/>
        </authorList>
    </citation>
    <scope>NUCLEOTIDE SEQUENCE [LARGE SCALE GENOMIC DNA]</scope>
    <source>
        <strain evidence="2 3">BT442</strain>
    </source>
</reference>
<accession>A0ABS3QB55</accession>
<feature type="transmembrane region" description="Helical" evidence="1">
    <location>
        <begin position="347"/>
        <end position="364"/>
    </location>
</feature>